<reference evidence="4 5" key="1">
    <citation type="submission" date="2023-10" db="EMBL/GenBank/DDBJ databases">
        <title>Y20.</title>
        <authorList>
            <person name="Zhang G."/>
            <person name="Ding Y."/>
        </authorList>
    </citation>
    <scope>NUCLEOTIDE SEQUENCE [LARGE SCALE GENOMIC DNA]</scope>
    <source>
        <strain evidence="4 5">Y20</strain>
    </source>
</reference>
<dbReference type="CDD" id="cd02440">
    <property type="entry name" value="AdoMet_MTases"/>
    <property type="match status" value="1"/>
</dbReference>
<evidence type="ECO:0000313" key="5">
    <source>
        <dbReference type="Proteomes" id="UP001329313"/>
    </source>
</evidence>
<dbReference type="KEGG" id="mliy:RYJ27_13055"/>
<name>A0AAU0MH68_9MICO</name>
<feature type="domain" description="Methyltransferase" evidence="3">
    <location>
        <begin position="60"/>
        <end position="154"/>
    </location>
</feature>
<dbReference type="EMBL" id="CP137080">
    <property type="protein sequence ID" value="WOQ69601.1"/>
    <property type="molecule type" value="Genomic_DNA"/>
</dbReference>
<dbReference type="Gene3D" id="3.40.50.150">
    <property type="entry name" value="Vaccinia Virus protein VP39"/>
    <property type="match status" value="1"/>
</dbReference>
<sequence length="231" mass="24756">MDDNGDERLPAEDLDATERAAADPAAHWEQRYASRGSVWSGRVNRTLVDVAGNLSPGSALDLGCGEGADAIWLAERGWSVTGVDLSPTAARRATDAARAAGIGEDRARFVAADLTAWSPERSVDLVAATFLHSMVELPRAAILRRAATWVAPGGHLLVIAHAAAPPWAAGLREHAHEHRQAFPTPASEIADLDLDEREWVVRIAEIRTRAATGPSGEEADLEDSVLLVQRR</sequence>
<dbReference type="EC" id="2.1.1.-" evidence="4"/>
<keyword evidence="5" id="KW-1185">Reference proteome</keyword>
<evidence type="ECO:0000256" key="2">
    <source>
        <dbReference type="SAM" id="MobiDB-lite"/>
    </source>
</evidence>
<keyword evidence="1 4" id="KW-0808">Transferase</keyword>
<gene>
    <name evidence="4" type="ORF">RYJ27_13055</name>
</gene>
<organism evidence="4 5">
    <name type="scientific">Microbacterium limosum</name>
    <dbReference type="NCBI Taxonomy" id="3079935"/>
    <lineage>
        <taxon>Bacteria</taxon>
        <taxon>Bacillati</taxon>
        <taxon>Actinomycetota</taxon>
        <taxon>Actinomycetes</taxon>
        <taxon>Micrococcales</taxon>
        <taxon>Microbacteriaceae</taxon>
        <taxon>Microbacterium</taxon>
    </lineage>
</organism>
<protein>
    <submittedName>
        <fullName evidence="4">Class I SAM-dependent methyltransferase</fullName>
        <ecNumber evidence="4">2.1.1.-</ecNumber>
    </submittedName>
</protein>
<dbReference type="GO" id="GO:0032259">
    <property type="term" value="P:methylation"/>
    <property type="evidence" value="ECO:0007669"/>
    <property type="project" value="UniProtKB-KW"/>
</dbReference>
<dbReference type="InterPro" id="IPR041698">
    <property type="entry name" value="Methyltransf_25"/>
</dbReference>
<dbReference type="PANTHER" id="PTHR43861">
    <property type="entry name" value="TRANS-ACONITATE 2-METHYLTRANSFERASE-RELATED"/>
    <property type="match status" value="1"/>
</dbReference>
<keyword evidence="4" id="KW-0489">Methyltransferase</keyword>
<dbReference type="InterPro" id="IPR029063">
    <property type="entry name" value="SAM-dependent_MTases_sf"/>
</dbReference>
<dbReference type="AlphaFoldDB" id="A0AAU0MH68"/>
<evidence type="ECO:0000256" key="1">
    <source>
        <dbReference type="ARBA" id="ARBA00022679"/>
    </source>
</evidence>
<dbReference type="Pfam" id="PF13649">
    <property type="entry name" value="Methyltransf_25"/>
    <property type="match status" value="1"/>
</dbReference>
<dbReference type="Proteomes" id="UP001329313">
    <property type="component" value="Chromosome"/>
</dbReference>
<evidence type="ECO:0000313" key="4">
    <source>
        <dbReference type="EMBL" id="WOQ69601.1"/>
    </source>
</evidence>
<dbReference type="GO" id="GO:0008168">
    <property type="term" value="F:methyltransferase activity"/>
    <property type="evidence" value="ECO:0007669"/>
    <property type="project" value="UniProtKB-KW"/>
</dbReference>
<evidence type="ECO:0000259" key="3">
    <source>
        <dbReference type="Pfam" id="PF13649"/>
    </source>
</evidence>
<dbReference type="SUPFAM" id="SSF53335">
    <property type="entry name" value="S-adenosyl-L-methionine-dependent methyltransferases"/>
    <property type="match status" value="1"/>
</dbReference>
<feature type="region of interest" description="Disordered" evidence="2">
    <location>
        <begin position="1"/>
        <end position="27"/>
    </location>
</feature>
<dbReference type="RefSeq" id="WP_330170720.1">
    <property type="nucleotide sequence ID" value="NZ_CP137080.1"/>
</dbReference>
<proteinExistence type="predicted"/>
<accession>A0AAU0MH68</accession>